<protein>
    <submittedName>
        <fullName evidence="2">RidA family protein</fullName>
    </submittedName>
</protein>
<evidence type="ECO:0000313" key="2">
    <source>
        <dbReference type="EMBL" id="MCZ4282680.1"/>
    </source>
</evidence>
<dbReference type="CDD" id="cd00448">
    <property type="entry name" value="YjgF_YER057c_UK114_family"/>
    <property type="match status" value="1"/>
</dbReference>
<evidence type="ECO:0000256" key="1">
    <source>
        <dbReference type="ARBA" id="ARBA00010552"/>
    </source>
</evidence>
<keyword evidence="3" id="KW-1185">Reference proteome</keyword>
<reference evidence="2" key="1">
    <citation type="submission" date="2022-12" db="EMBL/GenBank/DDBJ databases">
        <title>Bacterial isolates from different developmental stages of Nematostella vectensis.</title>
        <authorList>
            <person name="Fraune S."/>
        </authorList>
    </citation>
    <scope>NUCLEOTIDE SEQUENCE</scope>
    <source>
        <strain evidence="2">G21630-S1</strain>
    </source>
</reference>
<dbReference type="Proteomes" id="UP001069802">
    <property type="component" value="Unassembled WGS sequence"/>
</dbReference>
<name>A0ABT4LNF7_9PROT</name>
<comment type="similarity">
    <text evidence="1">Belongs to the RutC family.</text>
</comment>
<dbReference type="SUPFAM" id="SSF55298">
    <property type="entry name" value="YjgF-like"/>
    <property type="match status" value="1"/>
</dbReference>
<dbReference type="InterPro" id="IPR035959">
    <property type="entry name" value="RutC-like_sf"/>
</dbReference>
<dbReference type="Gene3D" id="3.30.1330.40">
    <property type="entry name" value="RutC-like"/>
    <property type="match status" value="1"/>
</dbReference>
<dbReference type="Pfam" id="PF01042">
    <property type="entry name" value="Ribonuc_L-PSP"/>
    <property type="match status" value="1"/>
</dbReference>
<proteinExistence type="inferred from homology"/>
<organism evidence="2 3">
    <name type="scientific">Kiloniella laminariae</name>
    <dbReference type="NCBI Taxonomy" id="454162"/>
    <lineage>
        <taxon>Bacteria</taxon>
        <taxon>Pseudomonadati</taxon>
        <taxon>Pseudomonadota</taxon>
        <taxon>Alphaproteobacteria</taxon>
        <taxon>Rhodospirillales</taxon>
        <taxon>Kiloniellaceae</taxon>
        <taxon>Kiloniella</taxon>
    </lineage>
</organism>
<dbReference type="PANTHER" id="PTHR11803">
    <property type="entry name" value="2-IMINOBUTANOATE/2-IMINOPROPANOATE DEAMINASE RIDA"/>
    <property type="match status" value="1"/>
</dbReference>
<accession>A0ABT4LNF7</accession>
<gene>
    <name evidence="2" type="ORF">O4H49_17985</name>
</gene>
<dbReference type="InterPro" id="IPR006175">
    <property type="entry name" value="YjgF/YER057c/UK114"/>
</dbReference>
<dbReference type="EMBL" id="JAPWGY010000009">
    <property type="protein sequence ID" value="MCZ4282680.1"/>
    <property type="molecule type" value="Genomic_DNA"/>
</dbReference>
<sequence length="136" mass="15321">MTGTAHRQLQPPGWPVAKGYSNGIIAARGQTVYLAGIIGWNEKEEFESDDFAAQFRQALLNIVAILEEAEAKPEHIVRMTWFIRDKQEYLSSLKAVGEAYREIIGRHYPVMAVIEVSAFMEDRAKLEIETTAVIPD</sequence>
<evidence type="ECO:0000313" key="3">
    <source>
        <dbReference type="Proteomes" id="UP001069802"/>
    </source>
</evidence>
<dbReference type="RefSeq" id="WP_269424826.1">
    <property type="nucleotide sequence ID" value="NZ_JAPWGY010000009.1"/>
</dbReference>
<dbReference type="PANTHER" id="PTHR11803:SF58">
    <property type="entry name" value="PROTEIN HMF1-RELATED"/>
    <property type="match status" value="1"/>
</dbReference>
<comment type="caution">
    <text evidence="2">The sequence shown here is derived from an EMBL/GenBank/DDBJ whole genome shotgun (WGS) entry which is preliminary data.</text>
</comment>